<keyword evidence="3" id="KW-0109">Calcium transport</keyword>
<dbReference type="InterPro" id="IPR050599">
    <property type="entry name" value="VDCC_alpha-1_subunit"/>
</dbReference>
<evidence type="ECO:0000256" key="12">
    <source>
        <dbReference type="ARBA" id="ARBA00023303"/>
    </source>
</evidence>
<evidence type="ECO:0000256" key="7">
    <source>
        <dbReference type="ARBA" id="ARBA00022882"/>
    </source>
</evidence>
<evidence type="ECO:0000256" key="8">
    <source>
        <dbReference type="ARBA" id="ARBA00022989"/>
    </source>
</evidence>
<dbReference type="PANTHER" id="PTHR45628:SF7">
    <property type="entry name" value="VOLTAGE-DEPENDENT CALCIUM CHANNEL TYPE A SUBUNIT ALPHA-1"/>
    <property type="match status" value="1"/>
</dbReference>
<evidence type="ECO:0000256" key="2">
    <source>
        <dbReference type="ARBA" id="ARBA00022448"/>
    </source>
</evidence>
<keyword evidence="10 13" id="KW-0472">Membrane</keyword>
<dbReference type="GO" id="GO:0007268">
    <property type="term" value="P:chemical synaptic transmission"/>
    <property type="evidence" value="ECO:0007669"/>
    <property type="project" value="TreeGrafter"/>
</dbReference>
<gene>
    <name evidence="15" type="ORF">HDID_LOCUS4902</name>
</gene>
<keyword evidence="7" id="KW-0851">Voltage-gated channel</keyword>
<evidence type="ECO:0000256" key="10">
    <source>
        <dbReference type="ARBA" id="ARBA00023136"/>
    </source>
</evidence>
<protein>
    <recommendedName>
        <fullName evidence="14">Ion transport domain-containing protein</fullName>
    </recommendedName>
</protein>
<dbReference type="PANTHER" id="PTHR45628">
    <property type="entry name" value="VOLTAGE-DEPENDENT CALCIUM CHANNEL TYPE A SUBUNIT ALPHA-1"/>
    <property type="match status" value="1"/>
</dbReference>
<evidence type="ECO:0000259" key="14">
    <source>
        <dbReference type="Pfam" id="PF00520"/>
    </source>
</evidence>
<evidence type="ECO:0000256" key="9">
    <source>
        <dbReference type="ARBA" id="ARBA00023065"/>
    </source>
</evidence>
<keyword evidence="4" id="KW-0107">Calcium channel</keyword>
<evidence type="ECO:0000256" key="4">
    <source>
        <dbReference type="ARBA" id="ARBA00022673"/>
    </source>
</evidence>
<dbReference type="EMBL" id="UYSG01002115">
    <property type="protein sequence ID" value="VDL57074.1"/>
    <property type="molecule type" value="Genomic_DNA"/>
</dbReference>
<dbReference type="GO" id="GO:0098703">
    <property type="term" value="P:calcium ion import across plasma membrane"/>
    <property type="evidence" value="ECO:0007669"/>
    <property type="project" value="TreeGrafter"/>
</dbReference>
<dbReference type="Proteomes" id="UP000274504">
    <property type="component" value="Unassembled WGS sequence"/>
</dbReference>
<organism evidence="15 16">
    <name type="scientific">Hymenolepis diminuta</name>
    <name type="common">Rat tapeworm</name>
    <dbReference type="NCBI Taxonomy" id="6216"/>
    <lineage>
        <taxon>Eukaryota</taxon>
        <taxon>Metazoa</taxon>
        <taxon>Spiralia</taxon>
        <taxon>Lophotrochozoa</taxon>
        <taxon>Platyhelminthes</taxon>
        <taxon>Cestoda</taxon>
        <taxon>Eucestoda</taxon>
        <taxon>Cyclophyllidea</taxon>
        <taxon>Hymenolepididae</taxon>
        <taxon>Hymenolepis</taxon>
    </lineage>
</organism>
<dbReference type="Gene3D" id="1.10.287.70">
    <property type="match status" value="1"/>
</dbReference>
<dbReference type="Pfam" id="PF00520">
    <property type="entry name" value="Ion_trans"/>
    <property type="match status" value="1"/>
</dbReference>
<feature type="domain" description="Ion transport" evidence="14">
    <location>
        <begin position="1"/>
        <end position="65"/>
    </location>
</feature>
<dbReference type="OrthoDB" id="416585at2759"/>
<keyword evidence="5 13" id="KW-0812">Transmembrane</keyword>
<keyword evidence="11" id="KW-0325">Glycoprotein</keyword>
<evidence type="ECO:0000256" key="1">
    <source>
        <dbReference type="ARBA" id="ARBA00004141"/>
    </source>
</evidence>
<keyword evidence="8 13" id="KW-1133">Transmembrane helix</keyword>
<comment type="subcellular location">
    <subcellularLocation>
        <location evidence="1">Membrane</location>
        <topology evidence="1">Multi-pass membrane protein</topology>
    </subcellularLocation>
</comment>
<evidence type="ECO:0000256" key="3">
    <source>
        <dbReference type="ARBA" id="ARBA00022568"/>
    </source>
</evidence>
<evidence type="ECO:0000256" key="13">
    <source>
        <dbReference type="SAM" id="Phobius"/>
    </source>
</evidence>
<dbReference type="GO" id="GO:0008331">
    <property type="term" value="F:high voltage-gated calcium channel activity"/>
    <property type="evidence" value="ECO:0007669"/>
    <property type="project" value="TreeGrafter"/>
</dbReference>
<dbReference type="AlphaFoldDB" id="A0A3P7BAD8"/>
<reference evidence="15 16" key="1">
    <citation type="submission" date="2018-11" db="EMBL/GenBank/DDBJ databases">
        <authorList>
            <consortium name="Pathogen Informatics"/>
        </authorList>
    </citation>
    <scope>NUCLEOTIDE SEQUENCE [LARGE SCALE GENOMIC DNA]</scope>
</reference>
<sequence length="228" mass="25109">MLTVFQILTGEDWNSVMYNGIRSQGGTNGGGFIYCIYFVLLVLIGNYTLLNVFLAIAVDNLANAHDLNDAEQADKNEEKLKEEAKAKGLDPSTIDLTDPNKTQLLPWIRTPTKDKIWHENQQSFYPRDPTSPNEMNIQLGDQKANGSYLSSNLTAERKGQNYISFESDETGQRPDSEKGGHGKPVLPYSSMFIFAPTNGLIGGNGGSVRVCIGYFVPLNHPGQYVISG</sequence>
<keyword evidence="9" id="KW-0406">Ion transport</keyword>
<evidence type="ECO:0000256" key="5">
    <source>
        <dbReference type="ARBA" id="ARBA00022692"/>
    </source>
</evidence>
<dbReference type="InterPro" id="IPR005821">
    <property type="entry name" value="Ion_trans_dom"/>
</dbReference>
<name>A0A3P7BAD8_HYMDI</name>
<keyword evidence="12" id="KW-0407">Ion channel</keyword>
<keyword evidence="6" id="KW-0106">Calcium</keyword>
<dbReference type="GO" id="GO:0005891">
    <property type="term" value="C:voltage-gated calcium channel complex"/>
    <property type="evidence" value="ECO:0007669"/>
    <property type="project" value="TreeGrafter"/>
</dbReference>
<dbReference type="GO" id="GO:0045202">
    <property type="term" value="C:synapse"/>
    <property type="evidence" value="ECO:0007669"/>
    <property type="project" value="GOC"/>
</dbReference>
<feature type="transmembrane region" description="Helical" evidence="13">
    <location>
        <begin position="31"/>
        <end position="58"/>
    </location>
</feature>
<accession>A0A3P7BAD8</accession>
<proteinExistence type="predicted"/>
<evidence type="ECO:0000313" key="15">
    <source>
        <dbReference type="EMBL" id="VDL57074.1"/>
    </source>
</evidence>
<keyword evidence="2" id="KW-0813">Transport</keyword>
<evidence type="ECO:0000256" key="6">
    <source>
        <dbReference type="ARBA" id="ARBA00022837"/>
    </source>
</evidence>
<evidence type="ECO:0000313" key="16">
    <source>
        <dbReference type="Proteomes" id="UP000274504"/>
    </source>
</evidence>
<evidence type="ECO:0000256" key="11">
    <source>
        <dbReference type="ARBA" id="ARBA00023180"/>
    </source>
</evidence>